<dbReference type="PANTHER" id="PTHR30026">
    <property type="entry name" value="OUTER MEMBRANE PROTEIN TOLC"/>
    <property type="match status" value="1"/>
</dbReference>
<comment type="similarity">
    <text evidence="2">Belongs to the outer membrane factor (OMF) (TC 1.B.17) family.</text>
</comment>
<dbReference type="Pfam" id="PF02321">
    <property type="entry name" value="OEP"/>
    <property type="match status" value="2"/>
</dbReference>
<evidence type="ECO:0000313" key="9">
    <source>
        <dbReference type="EMBL" id="HDY60276.1"/>
    </source>
</evidence>
<dbReference type="GO" id="GO:1990281">
    <property type="term" value="C:efflux pump complex"/>
    <property type="evidence" value="ECO:0007669"/>
    <property type="project" value="TreeGrafter"/>
</dbReference>
<dbReference type="GO" id="GO:0015288">
    <property type="term" value="F:porin activity"/>
    <property type="evidence" value="ECO:0007669"/>
    <property type="project" value="TreeGrafter"/>
</dbReference>
<dbReference type="PANTHER" id="PTHR30026:SF20">
    <property type="entry name" value="OUTER MEMBRANE PROTEIN TOLC"/>
    <property type="match status" value="1"/>
</dbReference>
<keyword evidence="4" id="KW-1134">Transmembrane beta strand</keyword>
<dbReference type="EMBL" id="DSKY01000022">
    <property type="protein sequence ID" value="HDY60276.1"/>
    <property type="molecule type" value="Genomic_DNA"/>
</dbReference>
<evidence type="ECO:0000256" key="4">
    <source>
        <dbReference type="ARBA" id="ARBA00022452"/>
    </source>
</evidence>
<dbReference type="SUPFAM" id="SSF56954">
    <property type="entry name" value="Outer membrane efflux proteins (OEP)"/>
    <property type="match status" value="1"/>
</dbReference>
<dbReference type="AlphaFoldDB" id="A0A7V0Z7U5"/>
<dbReference type="InterPro" id="IPR003423">
    <property type="entry name" value="OMP_efflux"/>
</dbReference>
<feature type="coiled-coil region" evidence="8">
    <location>
        <begin position="125"/>
        <end position="152"/>
    </location>
</feature>
<protein>
    <submittedName>
        <fullName evidence="9">TolC family protein</fullName>
    </submittedName>
</protein>
<evidence type="ECO:0000256" key="1">
    <source>
        <dbReference type="ARBA" id="ARBA00004442"/>
    </source>
</evidence>
<evidence type="ECO:0000256" key="5">
    <source>
        <dbReference type="ARBA" id="ARBA00022692"/>
    </source>
</evidence>
<accession>A0A7V0Z7U5</accession>
<evidence type="ECO:0000256" key="2">
    <source>
        <dbReference type="ARBA" id="ARBA00007613"/>
    </source>
</evidence>
<gene>
    <name evidence="9" type="ORF">ENP86_12160</name>
</gene>
<comment type="subcellular location">
    <subcellularLocation>
        <location evidence="1">Cell outer membrane</location>
    </subcellularLocation>
</comment>
<evidence type="ECO:0000256" key="3">
    <source>
        <dbReference type="ARBA" id="ARBA00022448"/>
    </source>
</evidence>
<proteinExistence type="inferred from homology"/>
<dbReference type="GO" id="GO:0009279">
    <property type="term" value="C:cell outer membrane"/>
    <property type="evidence" value="ECO:0007669"/>
    <property type="project" value="UniProtKB-SubCell"/>
</dbReference>
<evidence type="ECO:0000256" key="7">
    <source>
        <dbReference type="ARBA" id="ARBA00023237"/>
    </source>
</evidence>
<organism evidence="9">
    <name type="scientific">candidate division WOR-3 bacterium</name>
    <dbReference type="NCBI Taxonomy" id="2052148"/>
    <lineage>
        <taxon>Bacteria</taxon>
        <taxon>Bacteria division WOR-3</taxon>
    </lineage>
</organism>
<keyword evidence="3" id="KW-0813">Transport</keyword>
<name>A0A7V0Z7U5_UNCW3</name>
<sequence length="414" mass="46948">MWLIIVLITKIDTLSLEQAIDIGLRQSPGYLESKETLAKSRIQFYKALSYLLPTTSTTGSWTKSEYQSIETERYTGSINLSMPVFDLDVISSIVVAKGQEKGSSIQHNQEISNLILNIKKSYYSLITANELLNASEKALKRAMENKKLVETKYELGSASRLELLQAEVFYLQVLQNNSQAKTLEAQAQQELQAILNISNQIYPGDSFAIPDTFLLPSLDSLKQILIKANLSIKLAQQMASLAKVNLWLSTFAFLPKISIFYGFNTSLDSFSLDFDYLKDNATKNYGVSINFPIFEIKTLIFNYLTAKKDMKIKRYSLQRAMLESEKALYLSYYGLTESIDKLRFAKKSLELAGEAIVLAREQYSLGMISFLDLLRTEEDYYNARVSLVQALNGYYLGQSNLSYLLGKITIEEQR</sequence>
<comment type="caution">
    <text evidence="9">The sequence shown here is derived from an EMBL/GenBank/DDBJ whole genome shotgun (WGS) entry which is preliminary data.</text>
</comment>
<evidence type="ECO:0000256" key="6">
    <source>
        <dbReference type="ARBA" id="ARBA00023136"/>
    </source>
</evidence>
<keyword evidence="7" id="KW-0998">Cell outer membrane</keyword>
<keyword evidence="6" id="KW-0472">Membrane</keyword>
<dbReference type="InterPro" id="IPR051906">
    <property type="entry name" value="TolC-like"/>
</dbReference>
<reference evidence="9" key="1">
    <citation type="journal article" date="2020" name="mSystems">
        <title>Genome- and Community-Level Interaction Insights into Carbon Utilization and Element Cycling Functions of Hydrothermarchaeota in Hydrothermal Sediment.</title>
        <authorList>
            <person name="Zhou Z."/>
            <person name="Liu Y."/>
            <person name="Xu W."/>
            <person name="Pan J."/>
            <person name="Luo Z.H."/>
            <person name="Li M."/>
        </authorList>
    </citation>
    <scope>NUCLEOTIDE SEQUENCE [LARGE SCALE GENOMIC DNA]</scope>
    <source>
        <strain evidence="9">SpSt-258</strain>
    </source>
</reference>
<keyword evidence="8" id="KW-0175">Coiled coil</keyword>
<keyword evidence="5" id="KW-0812">Transmembrane</keyword>
<dbReference type="Gene3D" id="1.20.1600.10">
    <property type="entry name" value="Outer membrane efflux proteins (OEP)"/>
    <property type="match status" value="1"/>
</dbReference>
<dbReference type="GO" id="GO:0015562">
    <property type="term" value="F:efflux transmembrane transporter activity"/>
    <property type="evidence" value="ECO:0007669"/>
    <property type="project" value="InterPro"/>
</dbReference>
<evidence type="ECO:0000256" key="8">
    <source>
        <dbReference type="SAM" id="Coils"/>
    </source>
</evidence>